<sequence>VQGTRGIVRAAVENPGVFTYKVAQIGMLATGLYLNNKEENPEAWDQVPDRQKVSNWIITTPYYTLDENGRERYKYIAIPKDQGQRVFASLFEALMERSVEGKMPRKQVLASIADFMPLVPTQILPPTVEAIMGYALNKDFWYREDIWKGPKVEPSEEYHAGTHPFFVKFGQVTGKSPVRMRYALGNIFTRRNIYTDVAGAGWEALAEGLSDQQRSASLRELKNVPFARRVFKETNPKREDTEDLERLDIEEGTRRHKQNRELSEIYALSEGEKEILRSANASTRKRIRREQTAERNDEFREFLQQQPPFDRKRIINRRNTMQKHIGLSDWWYDLMELSPETRATAFYSRWYGLDAEKRSELLQTARKIGGIMSGRFMAMFRRLAKEELK</sequence>
<evidence type="ECO:0000313" key="2">
    <source>
        <dbReference type="EMBL" id="KKL89958.1"/>
    </source>
</evidence>
<feature type="domain" description="Large polyvalent protein associated" evidence="1">
    <location>
        <begin position="42"/>
        <end position="188"/>
    </location>
</feature>
<proteinExistence type="predicted"/>
<comment type="caution">
    <text evidence="2">The sequence shown here is derived from an EMBL/GenBank/DDBJ whole genome shotgun (WGS) entry which is preliminary data.</text>
</comment>
<protein>
    <recommendedName>
        <fullName evidence="1">Large polyvalent protein associated domain-containing protein</fullName>
    </recommendedName>
</protein>
<dbReference type="Pfam" id="PF18857">
    <property type="entry name" value="LPD38"/>
    <property type="match status" value="1"/>
</dbReference>
<dbReference type="AlphaFoldDB" id="A0A0F9FUL6"/>
<name>A0A0F9FUL6_9ZZZZ</name>
<feature type="non-terminal residue" evidence="2">
    <location>
        <position position="1"/>
    </location>
</feature>
<gene>
    <name evidence="2" type="ORF">LCGC14_1909530</name>
</gene>
<accession>A0A0F9FUL6</accession>
<reference evidence="2" key="1">
    <citation type="journal article" date="2015" name="Nature">
        <title>Complex archaea that bridge the gap between prokaryotes and eukaryotes.</title>
        <authorList>
            <person name="Spang A."/>
            <person name="Saw J.H."/>
            <person name="Jorgensen S.L."/>
            <person name="Zaremba-Niedzwiedzka K."/>
            <person name="Martijn J."/>
            <person name="Lind A.E."/>
            <person name="van Eijk R."/>
            <person name="Schleper C."/>
            <person name="Guy L."/>
            <person name="Ettema T.J."/>
        </authorList>
    </citation>
    <scope>NUCLEOTIDE SEQUENCE</scope>
</reference>
<organism evidence="2">
    <name type="scientific">marine sediment metagenome</name>
    <dbReference type="NCBI Taxonomy" id="412755"/>
    <lineage>
        <taxon>unclassified sequences</taxon>
        <taxon>metagenomes</taxon>
        <taxon>ecological metagenomes</taxon>
    </lineage>
</organism>
<dbReference type="EMBL" id="LAZR01020143">
    <property type="protein sequence ID" value="KKL89958.1"/>
    <property type="molecule type" value="Genomic_DNA"/>
</dbReference>
<dbReference type="InterPro" id="IPR040561">
    <property type="entry name" value="LPD38"/>
</dbReference>
<evidence type="ECO:0000259" key="1">
    <source>
        <dbReference type="Pfam" id="PF18857"/>
    </source>
</evidence>